<dbReference type="InterPro" id="IPR036388">
    <property type="entry name" value="WH-like_DNA-bd_sf"/>
</dbReference>
<dbReference type="InterPro" id="IPR014284">
    <property type="entry name" value="RNA_pol_sigma-70_dom"/>
</dbReference>
<proteinExistence type="predicted"/>
<dbReference type="Gene3D" id="1.10.10.10">
    <property type="entry name" value="Winged helix-like DNA-binding domain superfamily/Winged helix DNA-binding domain"/>
    <property type="match status" value="1"/>
</dbReference>
<dbReference type="SUPFAM" id="SSF88659">
    <property type="entry name" value="Sigma3 and sigma4 domains of RNA polymerase sigma factors"/>
    <property type="match status" value="1"/>
</dbReference>
<accession>A0A5D4RFQ0</accession>
<dbReference type="Gene3D" id="1.10.1740.10">
    <property type="match status" value="1"/>
</dbReference>
<dbReference type="RefSeq" id="WP_148974105.1">
    <property type="nucleotide sequence ID" value="NZ_JBNIKU010000016.1"/>
</dbReference>
<dbReference type="InterPro" id="IPR013324">
    <property type="entry name" value="RNA_pol_sigma_r3/r4-like"/>
</dbReference>
<dbReference type="NCBIfam" id="TIGR02937">
    <property type="entry name" value="sigma70-ECF"/>
    <property type="match status" value="1"/>
</dbReference>
<evidence type="ECO:0000313" key="3">
    <source>
        <dbReference type="Proteomes" id="UP000322139"/>
    </source>
</evidence>
<gene>
    <name evidence="2" type="ORF">FZD51_07095</name>
</gene>
<dbReference type="EMBL" id="VTER01000003">
    <property type="protein sequence ID" value="TYS50303.1"/>
    <property type="molecule type" value="Genomic_DNA"/>
</dbReference>
<dbReference type="InterPro" id="IPR007627">
    <property type="entry name" value="RNA_pol_sigma70_r2"/>
</dbReference>
<comment type="caution">
    <text evidence="2">The sequence shown here is derived from an EMBL/GenBank/DDBJ whole genome shotgun (WGS) entry which is preliminary data.</text>
</comment>
<evidence type="ECO:0000313" key="2">
    <source>
        <dbReference type="EMBL" id="TYS50303.1"/>
    </source>
</evidence>
<dbReference type="GO" id="GO:0003700">
    <property type="term" value="F:DNA-binding transcription factor activity"/>
    <property type="evidence" value="ECO:0007669"/>
    <property type="project" value="InterPro"/>
</dbReference>
<protein>
    <submittedName>
        <fullName evidence="2">Sigma-70 family RNA polymerase sigma factor</fullName>
    </submittedName>
</protein>
<reference evidence="2 3" key="1">
    <citation type="submission" date="2019-08" db="EMBL/GenBank/DDBJ databases">
        <title>Bacillus genomes from the desert of Cuatro Cienegas, Coahuila.</title>
        <authorList>
            <person name="Olmedo-Alvarez G."/>
        </authorList>
    </citation>
    <scope>NUCLEOTIDE SEQUENCE [LARGE SCALE GENOMIC DNA]</scope>
    <source>
        <strain evidence="2 3">CH446_14T</strain>
    </source>
</reference>
<sequence>MENFEMLAEQYQPMIRKIIRTLSIYKNEDEFLQIGLIALWEAHENFRPEKGEFTNFAYTTIKGKFLTEMTRTNREEEQKVYAKEEFWENIEDADSRVPFEKKLILSYCGELTDNQTKWVMYTVLEDLTVPEIAAREKVSLSAVKAWRKGAKERLKGNREIFS</sequence>
<dbReference type="Pfam" id="PF04542">
    <property type="entry name" value="Sigma70_r2"/>
    <property type="match status" value="1"/>
</dbReference>
<evidence type="ECO:0000259" key="1">
    <source>
        <dbReference type="Pfam" id="PF04542"/>
    </source>
</evidence>
<feature type="domain" description="RNA polymerase sigma-70 region 2" evidence="1">
    <location>
        <begin position="7"/>
        <end position="74"/>
    </location>
</feature>
<organism evidence="2 3">
    <name type="scientific">Bacillus infantis</name>
    <dbReference type="NCBI Taxonomy" id="324767"/>
    <lineage>
        <taxon>Bacteria</taxon>
        <taxon>Bacillati</taxon>
        <taxon>Bacillota</taxon>
        <taxon>Bacilli</taxon>
        <taxon>Bacillales</taxon>
        <taxon>Bacillaceae</taxon>
        <taxon>Bacillus</taxon>
    </lineage>
</organism>
<dbReference type="AlphaFoldDB" id="A0A5D4RFQ0"/>
<dbReference type="GO" id="GO:0006352">
    <property type="term" value="P:DNA-templated transcription initiation"/>
    <property type="evidence" value="ECO:0007669"/>
    <property type="project" value="InterPro"/>
</dbReference>
<dbReference type="SUPFAM" id="SSF88946">
    <property type="entry name" value="Sigma2 domain of RNA polymerase sigma factors"/>
    <property type="match status" value="1"/>
</dbReference>
<dbReference type="Proteomes" id="UP000322139">
    <property type="component" value="Unassembled WGS sequence"/>
</dbReference>
<name>A0A5D4RFQ0_9BACI</name>
<dbReference type="InterPro" id="IPR013325">
    <property type="entry name" value="RNA_pol_sigma_r2"/>
</dbReference>